<evidence type="ECO:0000313" key="3">
    <source>
        <dbReference type="Proteomes" id="UP000479639"/>
    </source>
</evidence>
<evidence type="ECO:0000313" key="2">
    <source>
        <dbReference type="EMBL" id="KAB1637918.1"/>
    </source>
</evidence>
<keyword evidence="2" id="KW-0808">Transferase</keyword>
<feature type="domain" description="Reverse transcriptase" evidence="1">
    <location>
        <begin position="1"/>
        <end position="285"/>
    </location>
</feature>
<name>A0A7C8BRA1_9ACTN</name>
<keyword evidence="3" id="KW-1185">Reference proteome</keyword>
<dbReference type="RefSeq" id="WP_151432078.1">
    <property type="nucleotide sequence ID" value="NZ_JANJZI010000025.1"/>
</dbReference>
<keyword evidence="2" id="KW-0548">Nucleotidyltransferase</keyword>
<evidence type="ECO:0000259" key="1">
    <source>
        <dbReference type="PROSITE" id="PS50878"/>
    </source>
</evidence>
<dbReference type="EMBL" id="WAJS01000059">
    <property type="protein sequence ID" value="KAB1637918.1"/>
    <property type="molecule type" value="Genomic_DNA"/>
</dbReference>
<dbReference type="GO" id="GO:0003964">
    <property type="term" value="F:RNA-directed DNA polymerase activity"/>
    <property type="evidence" value="ECO:0007669"/>
    <property type="project" value="UniProtKB-KW"/>
</dbReference>
<proteinExistence type="predicted"/>
<accession>A0A7C8BRA1</accession>
<sequence>MEEISPESLYEGLLGWGLFADKLPPMFSSESFMDYCRRNPCMPKNRRSNWIRFSYIRNVGVKRDFGIPDPLAYERLVRHLSTHWTDIKKILHENTRNQPYRISRIHIRKRKNTKSLFSMNYRCWQIEESPLPALLIGNRFTVDCDISRCFPSIYTHALDWAVLGKEVAKQNIHGKKCLWSHELDAWTMNTTNGETHGLLVGPHASNLLSELILTRIDKALFDKKYRFLRHIDDYRCYVDSEAQAQAFILDLENELNLFGLSTNQKKTRVSKMPLTSSDDWVRALRTAFPRNTPLDRGDVERFIDSAISSMQEAGNGSTLSYAFSMLAHSPMNHWGRQYYGDIALHLAYTQPYLLPFIEERVINVAKIPGERIRVFSNLLYQKSIIERDYLSAAFALYYAIRYGFKIDALTDDDGIDSLIKADDCILSACALVYAQRHQDEKLHECLANRARELVANEDDFQRNWLFVYETLAADDLPGAYSDGIWRSMKRNNVSFVDQASIDAPLNNIESREDTLEALKELTGVDSEGEVDRTEERTTNEL</sequence>
<dbReference type="CDD" id="cd01646">
    <property type="entry name" value="RT_Bac_retron_I"/>
    <property type="match status" value="1"/>
</dbReference>
<dbReference type="PROSITE" id="PS50878">
    <property type="entry name" value="RT_POL"/>
    <property type="match status" value="1"/>
</dbReference>
<dbReference type="AlphaFoldDB" id="A0A7C8BRA1"/>
<comment type="caution">
    <text evidence="2">The sequence shown here is derived from an EMBL/GenBank/DDBJ whole genome shotgun (WGS) entry which is preliminary data.</text>
</comment>
<dbReference type="Pfam" id="PF00078">
    <property type="entry name" value="RVT_1"/>
    <property type="match status" value="1"/>
</dbReference>
<organism evidence="2 3">
    <name type="scientific">Adlercreutzia muris</name>
    <dbReference type="NCBI Taxonomy" id="1796610"/>
    <lineage>
        <taxon>Bacteria</taxon>
        <taxon>Bacillati</taxon>
        <taxon>Actinomycetota</taxon>
        <taxon>Coriobacteriia</taxon>
        <taxon>Eggerthellales</taxon>
        <taxon>Eggerthellaceae</taxon>
        <taxon>Adlercreutzia</taxon>
    </lineage>
</organism>
<gene>
    <name evidence="2" type="ORF">F8D48_11120</name>
</gene>
<protein>
    <submittedName>
        <fullName evidence="2">RNA-directed DNA polymerase</fullName>
    </submittedName>
</protein>
<dbReference type="InterPro" id="IPR000477">
    <property type="entry name" value="RT_dom"/>
</dbReference>
<reference evidence="2 3" key="1">
    <citation type="submission" date="2019-09" db="EMBL/GenBank/DDBJ databases">
        <title>Whole genome shotgun sequencing (WGS) of Ellagibacter isourolithinifaciens DSM 104140(T) and Adlercreutzia muris DSM 29508(T).</title>
        <authorList>
            <person name="Stoll D.A."/>
            <person name="Danylec N."/>
            <person name="Huch M."/>
        </authorList>
    </citation>
    <scope>NUCLEOTIDE SEQUENCE [LARGE SCALE GENOMIC DNA]</scope>
    <source>
        <strain evidence="2 3">DSM 29508</strain>
    </source>
</reference>
<dbReference type="Proteomes" id="UP000479639">
    <property type="component" value="Unassembled WGS sequence"/>
</dbReference>
<keyword evidence="2" id="KW-0695">RNA-directed DNA polymerase</keyword>